<accession>A0AA96WVK9</accession>
<name>A0AA96WVK9_LEPBY</name>
<reference evidence="1" key="2">
    <citation type="submission" date="2023-07" db="EMBL/GenBank/DDBJ databases">
        <authorList>
            <person name="Bai X.-H."/>
            <person name="Wang H.-H."/>
            <person name="Wang J."/>
            <person name="Ma M.-Y."/>
            <person name="Hu H.-H."/>
            <person name="Song Z.-L."/>
            <person name="Ma H.-G."/>
            <person name="Fan Y."/>
            <person name="Du C.-Y."/>
            <person name="Xu J.-C."/>
        </authorList>
    </citation>
    <scope>NUCLEOTIDE SEQUENCE</scope>
    <source>
        <strain evidence="1">CZ1</strain>
    </source>
</reference>
<sequence length="100" mass="11962">MKNIQIIDRAINCAYDIYSATDEEFLKIFPNPGQDIQFNEDIEDDEEVRQILARLWKRRVNKSEVHGIHGTLFYQLSEKKRFYPNKKDHDLTINHSRPQD</sequence>
<dbReference type="RefSeq" id="WP_316427574.1">
    <property type="nucleotide sequence ID" value="NZ_CP130144.1"/>
</dbReference>
<gene>
    <name evidence="1" type="ORF">Q2T42_01050</name>
</gene>
<evidence type="ECO:0000313" key="1">
    <source>
        <dbReference type="EMBL" id="WNZ46422.1"/>
    </source>
</evidence>
<dbReference type="EMBL" id="CP130144">
    <property type="protein sequence ID" value="WNZ46422.1"/>
    <property type="molecule type" value="Genomic_DNA"/>
</dbReference>
<reference evidence="1" key="1">
    <citation type="journal article" date="2023" name="Plants (Basel)">
        <title>Genomic Analysis of Leptolyngbya boryana CZ1 Reveals Efficient Carbon Fixation Modules.</title>
        <authorList>
            <person name="Bai X."/>
            <person name="Wang H."/>
            <person name="Cheng W."/>
            <person name="Wang J."/>
            <person name="Ma M."/>
            <person name="Hu H."/>
            <person name="Song Z."/>
            <person name="Ma H."/>
            <person name="Fan Y."/>
            <person name="Du C."/>
            <person name="Xu J."/>
        </authorList>
    </citation>
    <scope>NUCLEOTIDE SEQUENCE</scope>
    <source>
        <strain evidence="1">CZ1</strain>
    </source>
</reference>
<organism evidence="1">
    <name type="scientific">Leptolyngbya boryana CZ1</name>
    <dbReference type="NCBI Taxonomy" id="3060204"/>
    <lineage>
        <taxon>Bacteria</taxon>
        <taxon>Bacillati</taxon>
        <taxon>Cyanobacteriota</taxon>
        <taxon>Cyanophyceae</taxon>
        <taxon>Leptolyngbyales</taxon>
        <taxon>Leptolyngbyaceae</taxon>
        <taxon>Leptolyngbya group</taxon>
        <taxon>Leptolyngbya</taxon>
    </lineage>
</organism>
<dbReference type="AlphaFoldDB" id="A0AA96WVK9"/>
<protein>
    <submittedName>
        <fullName evidence="1">Uncharacterized protein</fullName>
    </submittedName>
</protein>
<proteinExistence type="predicted"/>